<protein>
    <recommendedName>
        <fullName evidence="5">THUMP domain-containing protein</fullName>
    </recommendedName>
</protein>
<dbReference type="GeneID" id="93427804"/>
<accession>A0A096B1M8</accession>
<dbReference type="InterPro" id="IPR029063">
    <property type="entry name" value="SAM-dependent_MTases_sf"/>
</dbReference>
<dbReference type="GO" id="GO:0070043">
    <property type="term" value="F:rRNA (guanine-N7-)-methyltransferase activity"/>
    <property type="evidence" value="ECO:0007669"/>
    <property type="project" value="TreeGrafter"/>
</dbReference>
<dbReference type="PANTHER" id="PTHR47313">
    <property type="entry name" value="RIBOSOMAL RNA LARGE SUBUNIT METHYLTRANSFERASE K/L"/>
    <property type="match status" value="1"/>
</dbReference>
<dbReference type="InterPro" id="IPR054170">
    <property type="entry name" value="RlmL_1st"/>
</dbReference>
<organism evidence="6 7">
    <name type="scientific">Oligella urethralis DNF00040</name>
    <dbReference type="NCBI Taxonomy" id="1401065"/>
    <lineage>
        <taxon>Bacteria</taxon>
        <taxon>Pseudomonadati</taxon>
        <taxon>Pseudomonadota</taxon>
        <taxon>Betaproteobacteria</taxon>
        <taxon>Burkholderiales</taxon>
        <taxon>Alcaligenaceae</taxon>
        <taxon>Oligella</taxon>
    </lineage>
</organism>
<keyword evidence="3" id="KW-0694">RNA-binding</keyword>
<gene>
    <name evidence="6" type="ORF">HMPREF2130_10120</name>
</gene>
<dbReference type="Gene3D" id="3.30.2130.30">
    <property type="match status" value="1"/>
</dbReference>
<dbReference type="InterPro" id="IPR000241">
    <property type="entry name" value="RlmKL-like_Mtase"/>
</dbReference>
<name>A0A096B1M8_9BURK</name>
<dbReference type="SUPFAM" id="SSF53335">
    <property type="entry name" value="S-adenosyl-L-methionine-dependent methyltransferases"/>
    <property type="match status" value="1"/>
</dbReference>
<evidence type="ECO:0000256" key="1">
    <source>
        <dbReference type="ARBA" id="ARBA00022603"/>
    </source>
</evidence>
<evidence type="ECO:0000313" key="7">
    <source>
        <dbReference type="Proteomes" id="UP000029629"/>
    </source>
</evidence>
<feature type="compositionally biased region" description="Polar residues" evidence="4">
    <location>
        <begin position="131"/>
        <end position="144"/>
    </location>
</feature>
<keyword evidence="2" id="KW-0808">Transferase</keyword>
<dbReference type="OrthoDB" id="9809404at2"/>
<evidence type="ECO:0000256" key="4">
    <source>
        <dbReference type="SAM" id="MobiDB-lite"/>
    </source>
</evidence>
<dbReference type="PROSITE" id="PS00092">
    <property type="entry name" value="N6_MTASE"/>
    <property type="match status" value="1"/>
</dbReference>
<dbReference type="SMART" id="SM00981">
    <property type="entry name" value="THUMP"/>
    <property type="match status" value="1"/>
</dbReference>
<dbReference type="InterPro" id="IPR053943">
    <property type="entry name" value="RlmKL-like_Mtase_CS"/>
</dbReference>
<dbReference type="eggNOG" id="COG0116">
    <property type="taxonomic scope" value="Bacteria"/>
</dbReference>
<evidence type="ECO:0000313" key="6">
    <source>
        <dbReference type="EMBL" id="KGF27189.1"/>
    </source>
</evidence>
<evidence type="ECO:0000256" key="3">
    <source>
        <dbReference type="PROSITE-ProRule" id="PRU00529"/>
    </source>
</evidence>
<dbReference type="Pfam" id="PF02926">
    <property type="entry name" value="THUMP"/>
    <property type="match status" value="1"/>
</dbReference>
<keyword evidence="1" id="KW-0489">Methyltransferase</keyword>
<dbReference type="InterPro" id="IPR002052">
    <property type="entry name" value="DNA_methylase_N6_adenine_CS"/>
</dbReference>
<dbReference type="PANTHER" id="PTHR47313:SF1">
    <property type="entry name" value="RIBOSOMAL RNA LARGE SUBUNIT METHYLTRANSFERASE K_L"/>
    <property type="match status" value="1"/>
</dbReference>
<dbReference type="CDD" id="cd11715">
    <property type="entry name" value="THUMP_AdoMetMT"/>
    <property type="match status" value="1"/>
</dbReference>
<dbReference type="InterPro" id="IPR004114">
    <property type="entry name" value="THUMP_dom"/>
</dbReference>
<dbReference type="Pfam" id="PF22020">
    <property type="entry name" value="RlmL_1st"/>
    <property type="match status" value="1"/>
</dbReference>
<evidence type="ECO:0000259" key="5">
    <source>
        <dbReference type="PROSITE" id="PS51165"/>
    </source>
</evidence>
<dbReference type="PROSITE" id="PS51165">
    <property type="entry name" value="THUMP"/>
    <property type="match status" value="1"/>
</dbReference>
<evidence type="ECO:0000256" key="2">
    <source>
        <dbReference type="ARBA" id="ARBA00022679"/>
    </source>
</evidence>
<dbReference type="RefSeq" id="WP_018027159.1">
    <property type="nucleotide sequence ID" value="NZ_JRNI01000067.1"/>
</dbReference>
<dbReference type="GO" id="GO:0008990">
    <property type="term" value="F:rRNA (guanine-N2-)-methyltransferase activity"/>
    <property type="evidence" value="ECO:0007669"/>
    <property type="project" value="TreeGrafter"/>
</dbReference>
<proteinExistence type="predicted"/>
<dbReference type="GO" id="GO:0003723">
    <property type="term" value="F:RNA binding"/>
    <property type="evidence" value="ECO:0007669"/>
    <property type="project" value="UniProtKB-UniRule"/>
</dbReference>
<feature type="region of interest" description="Disordered" evidence="4">
    <location>
        <begin position="1"/>
        <end position="161"/>
    </location>
</feature>
<dbReference type="Pfam" id="PF01170">
    <property type="entry name" value="UPF0020"/>
    <property type="match status" value="1"/>
</dbReference>
<dbReference type="Proteomes" id="UP000029629">
    <property type="component" value="Unassembled WGS sequence"/>
</dbReference>
<dbReference type="EMBL" id="JRNI01000067">
    <property type="protein sequence ID" value="KGF27189.1"/>
    <property type="molecule type" value="Genomic_DNA"/>
</dbReference>
<feature type="compositionally biased region" description="Basic and acidic residues" evidence="4">
    <location>
        <begin position="81"/>
        <end position="98"/>
    </location>
</feature>
<comment type="caution">
    <text evidence="6">The sequence shown here is derived from an EMBL/GenBank/DDBJ whole genome shotgun (WGS) entry which is preliminary data.</text>
</comment>
<dbReference type="PROSITE" id="PS01261">
    <property type="entry name" value="UPF0020"/>
    <property type="match status" value="1"/>
</dbReference>
<reference evidence="6 7" key="1">
    <citation type="submission" date="2014-07" db="EMBL/GenBank/DDBJ databases">
        <authorList>
            <person name="McCorrison J."/>
            <person name="Sanka R."/>
            <person name="Torralba M."/>
            <person name="Gillis M."/>
            <person name="Haft D.H."/>
            <person name="Methe B."/>
            <person name="Sutton G."/>
            <person name="Nelson K.E."/>
        </authorList>
    </citation>
    <scope>NUCLEOTIDE SEQUENCE [LARGE SCALE GENOMIC DNA]</scope>
    <source>
        <strain evidence="6 7">DNF00040</strain>
    </source>
</reference>
<feature type="domain" description="THUMP" evidence="5">
    <location>
        <begin position="212"/>
        <end position="323"/>
    </location>
</feature>
<feature type="compositionally biased region" description="Basic and acidic residues" evidence="4">
    <location>
        <begin position="115"/>
        <end position="129"/>
    </location>
</feature>
<dbReference type="Gene3D" id="3.40.50.150">
    <property type="entry name" value="Vaccinia Virus protein VP39"/>
    <property type="match status" value="1"/>
</dbReference>
<keyword evidence="7" id="KW-1185">Reference proteome</keyword>
<feature type="compositionally biased region" description="Basic residues" evidence="4">
    <location>
        <begin position="27"/>
        <end position="37"/>
    </location>
</feature>
<sequence>MSTHDSSKRSTLSLNPDAKKGTTAARKAARQRTGPRARRLEQAAYEQGQGKISARTLARTGVSPEKLKTDKNLAYRLSKHGMTEQRLAKQAAAKEAHRPQRQPADVPTSAWNPQRKSDDEGALRRREARGVSNQRRMLSESRPTTPRLDPRPGRPAPQGINYQAESPELVATAFATCPQGLEEALSKELQHLGFKEISAGRSGVYFQCDWLGMMKANLYSRLATRILLQVAQAEVQHEEDIYALALRTPWEHFFGPEHTLRVDTSAIRSPMQSLHFCNLKAKDGIVDRIREKEGARPSIDTVRPDAKVHLFLYRNQATLYLDTSGESLFKRGWRLDKGSAPLRENLAAGMLALSGWEPGQALLDPFCGSGTILIEAAWWAQNVPPGLHRPFQFMRLRNHNRPLWHELRDAAFSQIKPSLDTPLYGSDISPEAIEAVRANMERANLNPNTIKLQVANALTIEAPCPSGVIITNPPYGERLESGQDDIWLPFSGRLKQQFDGWRVNIISSDLELPKKLRLKAQRRIPLYNGNLETRMFVFEMVRESFRDQ</sequence>
<dbReference type="AlphaFoldDB" id="A0A096B1M8"/>